<proteinExistence type="predicted"/>
<keyword evidence="3" id="KW-1185">Reference proteome</keyword>
<dbReference type="AlphaFoldDB" id="A0A9P8REI8"/>
<evidence type="ECO:0000256" key="1">
    <source>
        <dbReference type="SAM" id="SignalP"/>
    </source>
</evidence>
<feature type="signal peptide" evidence="1">
    <location>
        <begin position="1"/>
        <end position="20"/>
    </location>
</feature>
<comment type="caution">
    <text evidence="2">The sequence shown here is derived from an EMBL/GenBank/DDBJ whole genome shotgun (WGS) entry which is preliminary data.</text>
</comment>
<evidence type="ECO:0000313" key="3">
    <source>
        <dbReference type="Proteomes" id="UP000758603"/>
    </source>
</evidence>
<organism evidence="2 3">
    <name type="scientific">Truncatella angustata</name>
    <dbReference type="NCBI Taxonomy" id="152316"/>
    <lineage>
        <taxon>Eukaryota</taxon>
        <taxon>Fungi</taxon>
        <taxon>Dikarya</taxon>
        <taxon>Ascomycota</taxon>
        <taxon>Pezizomycotina</taxon>
        <taxon>Sordariomycetes</taxon>
        <taxon>Xylariomycetidae</taxon>
        <taxon>Amphisphaeriales</taxon>
        <taxon>Sporocadaceae</taxon>
        <taxon>Truncatella</taxon>
    </lineage>
</organism>
<name>A0A9P8REI8_9PEZI</name>
<feature type="chain" id="PRO_5040468444" evidence="1">
    <location>
        <begin position="21"/>
        <end position="174"/>
    </location>
</feature>
<reference evidence="2" key="1">
    <citation type="journal article" date="2021" name="Nat. Commun.">
        <title>Genetic determinants of endophytism in the Arabidopsis root mycobiome.</title>
        <authorList>
            <person name="Mesny F."/>
            <person name="Miyauchi S."/>
            <person name="Thiergart T."/>
            <person name="Pickel B."/>
            <person name="Atanasova L."/>
            <person name="Karlsson M."/>
            <person name="Huettel B."/>
            <person name="Barry K.W."/>
            <person name="Haridas S."/>
            <person name="Chen C."/>
            <person name="Bauer D."/>
            <person name="Andreopoulos W."/>
            <person name="Pangilinan J."/>
            <person name="LaButti K."/>
            <person name="Riley R."/>
            <person name="Lipzen A."/>
            <person name="Clum A."/>
            <person name="Drula E."/>
            <person name="Henrissat B."/>
            <person name="Kohler A."/>
            <person name="Grigoriev I.V."/>
            <person name="Martin F.M."/>
            <person name="Hacquard S."/>
        </authorList>
    </citation>
    <scope>NUCLEOTIDE SEQUENCE</scope>
    <source>
        <strain evidence="2">MPI-SDFR-AT-0073</strain>
    </source>
</reference>
<sequence>MRFGFTFLALGATFLPQTFANFDVYAAIEELPSAGIYRYGYQVFATDPSCNEVFDRWFWNWQSDVSGTKTGMRCSASPSSACFPDIDGRVERDPANINQLEMNFHGTNPIYHWTLYKDRGYTMVGLDGNTYGNCILFPKHTYDCEESGTYRYAERKFRCLTQFTADQLNNAPYL</sequence>
<keyword evidence="1" id="KW-0732">Signal</keyword>
<evidence type="ECO:0000313" key="2">
    <source>
        <dbReference type="EMBL" id="KAH6638669.1"/>
    </source>
</evidence>
<dbReference type="RefSeq" id="XP_045950941.1">
    <property type="nucleotide sequence ID" value="XM_046105428.1"/>
</dbReference>
<dbReference type="EMBL" id="JAGPXC010000015">
    <property type="protein sequence ID" value="KAH6638669.1"/>
    <property type="molecule type" value="Genomic_DNA"/>
</dbReference>
<protein>
    <submittedName>
        <fullName evidence="2">Uncharacterized protein</fullName>
    </submittedName>
</protein>
<dbReference type="Proteomes" id="UP000758603">
    <property type="component" value="Unassembled WGS sequence"/>
</dbReference>
<dbReference type="GeneID" id="70134319"/>
<gene>
    <name evidence="2" type="ORF">BKA67DRAFT_615057</name>
</gene>
<accession>A0A9P8REI8</accession>
<dbReference type="OrthoDB" id="3770142at2759"/>